<dbReference type="Proteomes" id="UP000837801">
    <property type="component" value="Unassembled WGS sequence"/>
</dbReference>
<organism evidence="3 4">
    <name type="scientific">[Candida] railenensis</name>
    <dbReference type="NCBI Taxonomy" id="45579"/>
    <lineage>
        <taxon>Eukaryota</taxon>
        <taxon>Fungi</taxon>
        <taxon>Dikarya</taxon>
        <taxon>Ascomycota</taxon>
        <taxon>Saccharomycotina</taxon>
        <taxon>Pichiomycetes</taxon>
        <taxon>Debaryomycetaceae</taxon>
        <taxon>Kurtzmaniella</taxon>
    </lineage>
</organism>
<name>A0A9P0QR39_9ASCO</name>
<feature type="compositionally biased region" description="Polar residues" evidence="1">
    <location>
        <begin position="519"/>
        <end position="533"/>
    </location>
</feature>
<dbReference type="SMART" id="SM00324">
    <property type="entry name" value="RhoGAP"/>
    <property type="match status" value="1"/>
</dbReference>
<dbReference type="OrthoDB" id="410651at2759"/>
<dbReference type="InterPro" id="IPR036865">
    <property type="entry name" value="CRAL-TRIO_dom_sf"/>
</dbReference>
<dbReference type="CDD" id="cd00159">
    <property type="entry name" value="RhoGAP"/>
    <property type="match status" value="1"/>
</dbReference>
<comment type="caution">
    <text evidence="3">The sequence shown here is derived from an EMBL/GenBank/DDBJ whole genome shotgun (WGS) entry which is preliminary data.</text>
</comment>
<dbReference type="AlphaFoldDB" id="A0A9P0QR39"/>
<dbReference type="Pfam" id="PF00620">
    <property type="entry name" value="RhoGAP"/>
    <property type="match status" value="1"/>
</dbReference>
<evidence type="ECO:0000259" key="2">
    <source>
        <dbReference type="PROSITE" id="PS50238"/>
    </source>
</evidence>
<proteinExistence type="predicted"/>
<keyword evidence="4" id="KW-1185">Reference proteome</keyword>
<feature type="compositionally biased region" description="Low complexity" evidence="1">
    <location>
        <begin position="498"/>
        <end position="517"/>
    </location>
</feature>
<dbReference type="PROSITE" id="PS50238">
    <property type="entry name" value="RHOGAP"/>
    <property type="match status" value="1"/>
</dbReference>
<accession>A0A9P0QR39</accession>
<dbReference type="Gene3D" id="3.40.525.10">
    <property type="entry name" value="CRAL-TRIO lipid binding domain"/>
    <property type="match status" value="1"/>
</dbReference>
<dbReference type="SUPFAM" id="SSF48350">
    <property type="entry name" value="GTPase activation domain, GAP"/>
    <property type="match status" value="1"/>
</dbReference>
<feature type="compositionally biased region" description="Low complexity" evidence="1">
    <location>
        <begin position="478"/>
        <end position="488"/>
    </location>
</feature>
<evidence type="ECO:0000313" key="4">
    <source>
        <dbReference type="Proteomes" id="UP000837801"/>
    </source>
</evidence>
<dbReference type="Gene3D" id="1.10.555.10">
    <property type="entry name" value="Rho GTPase activation protein"/>
    <property type="match status" value="1"/>
</dbReference>
<evidence type="ECO:0000256" key="1">
    <source>
        <dbReference type="SAM" id="MobiDB-lite"/>
    </source>
</evidence>
<evidence type="ECO:0000313" key="3">
    <source>
        <dbReference type="EMBL" id="CAH2352848.1"/>
    </source>
</evidence>
<feature type="compositionally biased region" description="Low complexity" evidence="1">
    <location>
        <begin position="534"/>
        <end position="562"/>
    </location>
</feature>
<gene>
    <name evidence="3" type="ORF">CLIB1423_08S02454</name>
</gene>
<dbReference type="GO" id="GO:0007165">
    <property type="term" value="P:signal transduction"/>
    <property type="evidence" value="ECO:0007669"/>
    <property type="project" value="InterPro"/>
</dbReference>
<dbReference type="Pfam" id="PF13716">
    <property type="entry name" value="CRAL_TRIO_2"/>
    <property type="match status" value="1"/>
</dbReference>
<protein>
    <submittedName>
        <fullName evidence="3">Protein Ecm25p</fullName>
    </submittedName>
</protein>
<dbReference type="InterPro" id="IPR001251">
    <property type="entry name" value="CRAL-TRIO_dom"/>
</dbReference>
<reference evidence="3" key="1">
    <citation type="submission" date="2022-03" db="EMBL/GenBank/DDBJ databases">
        <authorList>
            <person name="Legras J.-L."/>
            <person name="Devillers H."/>
            <person name="Grondin C."/>
        </authorList>
    </citation>
    <scope>NUCLEOTIDE SEQUENCE</scope>
    <source>
        <strain evidence="3">CLIB 1423</strain>
    </source>
</reference>
<dbReference type="InterPro" id="IPR000198">
    <property type="entry name" value="RhoGAP_dom"/>
</dbReference>
<feature type="region of interest" description="Disordered" evidence="1">
    <location>
        <begin position="433"/>
        <end position="563"/>
    </location>
</feature>
<sequence>MDRIFYKSDSLDPYTDLPIFIFDTSYLPSTELINYDAFIPTMMKYLPSEPYALVMFNCGLNKISWVWGIKFLKQFLDDEKYDNLSKLLKIYTVHDSWFVKSITQIFNTKKNIQSLQRMIDNFSLTNGLDSMISNSSTTSSKIIRCADLSELSKYVDITKLKISLNIYKHNLLENDGIGLKSSNFVPTLSHESFHHHFYQIFSILNNYADKVELIFHKPGNKSNTDILFQCINRDQRIWINDWDLWCIGATFKKILTDLPEPIISINSIELPIQDNLKYTKTSLKHILRSSSQQQDYLHLILFQFIELCYKILNNSEITKHTSASLAKSVSHCLSHEMISSNKDRISIVNRFLKNVFDHWGEIRTELVGSYPSVDVVVRKKVEGVSTAQSFNSYDISYDLTIDNDEEDLEYRVAFNTTNILSDDKNLKRIDAESRLESPQLKPEPKLKTPVKPAIKKRSSFSPAKVTPPNFGVNSHVKSSSIGGNISSSHLAEQPTNIPPKSISPGSSHSTSKSIGSSLDIASSLGSTTPKNGHTVSRSISSIGSVSTVVPSPAGSPSSSTVGINHKLKKEPTLKDVSNITVQYPPQKYKFQKSSPSVQTSYQLAKQFENVKLNQSSVKKPVIRGRKVGELAKLFEERAEALEVLSTM</sequence>
<feature type="domain" description="Rho-GAP" evidence="2">
    <location>
        <begin position="186"/>
        <end position="363"/>
    </location>
</feature>
<dbReference type="InterPro" id="IPR008936">
    <property type="entry name" value="Rho_GTPase_activation_prot"/>
</dbReference>
<dbReference type="EMBL" id="CAKXYY010000008">
    <property type="protein sequence ID" value="CAH2352848.1"/>
    <property type="molecule type" value="Genomic_DNA"/>
</dbReference>